<dbReference type="Gene3D" id="3.40.50.1820">
    <property type="entry name" value="alpha/beta hydrolase"/>
    <property type="match status" value="1"/>
</dbReference>
<keyword evidence="4" id="KW-1185">Reference proteome</keyword>
<proteinExistence type="predicted"/>
<dbReference type="OrthoDB" id="408631at2759"/>
<evidence type="ECO:0000259" key="2">
    <source>
        <dbReference type="Pfam" id="PF00135"/>
    </source>
</evidence>
<evidence type="ECO:0000313" key="4">
    <source>
        <dbReference type="Proteomes" id="UP000305067"/>
    </source>
</evidence>
<dbReference type="AlphaFoldDB" id="A0A5C3QAC9"/>
<sequence length="132" mass="14773">MNVTRTSDFLLPTSLQSEFRASPWLDQSVVDLGYAKYRGMHDEDRDVTEFLGMRYVQSPIGNLRFGAPREPTFALLRSVEDANAHPKQCMQATRGSATANPFSSLTVPAPTTRQEDVERRDATPAQSKDCYS</sequence>
<dbReference type="InterPro" id="IPR029058">
    <property type="entry name" value="AB_hydrolase_fold"/>
</dbReference>
<protein>
    <recommendedName>
        <fullName evidence="2">Carboxylesterase type B domain-containing protein</fullName>
    </recommendedName>
</protein>
<feature type="region of interest" description="Disordered" evidence="1">
    <location>
        <begin position="86"/>
        <end position="132"/>
    </location>
</feature>
<reference evidence="3 4" key="1">
    <citation type="journal article" date="2019" name="Nat. Ecol. Evol.">
        <title>Megaphylogeny resolves global patterns of mushroom evolution.</title>
        <authorList>
            <person name="Varga T."/>
            <person name="Krizsan K."/>
            <person name="Foldi C."/>
            <person name="Dima B."/>
            <person name="Sanchez-Garcia M."/>
            <person name="Sanchez-Ramirez S."/>
            <person name="Szollosi G.J."/>
            <person name="Szarkandi J.G."/>
            <person name="Papp V."/>
            <person name="Albert L."/>
            <person name="Andreopoulos W."/>
            <person name="Angelini C."/>
            <person name="Antonin V."/>
            <person name="Barry K.W."/>
            <person name="Bougher N.L."/>
            <person name="Buchanan P."/>
            <person name="Buyck B."/>
            <person name="Bense V."/>
            <person name="Catcheside P."/>
            <person name="Chovatia M."/>
            <person name="Cooper J."/>
            <person name="Damon W."/>
            <person name="Desjardin D."/>
            <person name="Finy P."/>
            <person name="Geml J."/>
            <person name="Haridas S."/>
            <person name="Hughes K."/>
            <person name="Justo A."/>
            <person name="Karasinski D."/>
            <person name="Kautmanova I."/>
            <person name="Kiss B."/>
            <person name="Kocsube S."/>
            <person name="Kotiranta H."/>
            <person name="LaButti K.M."/>
            <person name="Lechner B.E."/>
            <person name="Liimatainen K."/>
            <person name="Lipzen A."/>
            <person name="Lukacs Z."/>
            <person name="Mihaltcheva S."/>
            <person name="Morgado L.N."/>
            <person name="Niskanen T."/>
            <person name="Noordeloos M.E."/>
            <person name="Ohm R.A."/>
            <person name="Ortiz-Santana B."/>
            <person name="Ovrebo C."/>
            <person name="Racz N."/>
            <person name="Riley R."/>
            <person name="Savchenko A."/>
            <person name="Shiryaev A."/>
            <person name="Soop K."/>
            <person name="Spirin V."/>
            <person name="Szebenyi C."/>
            <person name="Tomsovsky M."/>
            <person name="Tulloss R.E."/>
            <person name="Uehling J."/>
            <person name="Grigoriev I.V."/>
            <person name="Vagvolgyi C."/>
            <person name="Papp T."/>
            <person name="Martin F.M."/>
            <person name="Miettinen O."/>
            <person name="Hibbett D.S."/>
            <person name="Nagy L.G."/>
        </authorList>
    </citation>
    <scope>NUCLEOTIDE SEQUENCE [LARGE SCALE GENOMIC DNA]</scope>
    <source>
        <strain evidence="3 4">CBS 309.79</strain>
    </source>
</reference>
<organism evidence="3 4">
    <name type="scientific">Pterulicium gracile</name>
    <dbReference type="NCBI Taxonomy" id="1884261"/>
    <lineage>
        <taxon>Eukaryota</taxon>
        <taxon>Fungi</taxon>
        <taxon>Dikarya</taxon>
        <taxon>Basidiomycota</taxon>
        <taxon>Agaricomycotina</taxon>
        <taxon>Agaricomycetes</taxon>
        <taxon>Agaricomycetidae</taxon>
        <taxon>Agaricales</taxon>
        <taxon>Pleurotineae</taxon>
        <taxon>Pterulaceae</taxon>
        <taxon>Pterulicium</taxon>
    </lineage>
</organism>
<evidence type="ECO:0000313" key="3">
    <source>
        <dbReference type="EMBL" id="TFK97350.1"/>
    </source>
</evidence>
<dbReference type="EMBL" id="ML178848">
    <property type="protein sequence ID" value="TFK97350.1"/>
    <property type="molecule type" value="Genomic_DNA"/>
</dbReference>
<dbReference type="STRING" id="1884261.A0A5C3QAC9"/>
<feature type="compositionally biased region" description="Basic and acidic residues" evidence="1">
    <location>
        <begin position="113"/>
        <end position="122"/>
    </location>
</feature>
<dbReference type="Pfam" id="PF00135">
    <property type="entry name" value="COesterase"/>
    <property type="match status" value="1"/>
</dbReference>
<name>A0A5C3QAC9_9AGAR</name>
<feature type="compositionally biased region" description="Polar residues" evidence="1">
    <location>
        <begin position="90"/>
        <end position="112"/>
    </location>
</feature>
<accession>A0A5C3QAC9</accession>
<evidence type="ECO:0000256" key="1">
    <source>
        <dbReference type="SAM" id="MobiDB-lite"/>
    </source>
</evidence>
<dbReference type="InterPro" id="IPR002018">
    <property type="entry name" value="CarbesteraseB"/>
</dbReference>
<dbReference type="SUPFAM" id="SSF53474">
    <property type="entry name" value="alpha/beta-Hydrolases"/>
    <property type="match status" value="1"/>
</dbReference>
<feature type="domain" description="Carboxylesterase type B" evidence="2">
    <location>
        <begin position="27"/>
        <end position="113"/>
    </location>
</feature>
<dbReference type="Proteomes" id="UP000305067">
    <property type="component" value="Unassembled WGS sequence"/>
</dbReference>
<gene>
    <name evidence="3" type="ORF">BDV98DRAFT_574687</name>
</gene>